<protein>
    <submittedName>
        <fullName evidence="2">Retrovirus-related Pol polyprotein from transposon TNT 1-94</fullName>
    </submittedName>
</protein>
<dbReference type="PANTHER" id="PTHR11439:SF455">
    <property type="entry name" value="RLK (RECEPTOR-LIKE PROTEIN KINASE) 8, PUTATIVE-RELATED"/>
    <property type="match status" value="1"/>
</dbReference>
<dbReference type="PANTHER" id="PTHR11439">
    <property type="entry name" value="GAG-POL-RELATED RETROTRANSPOSON"/>
    <property type="match status" value="1"/>
</dbReference>
<dbReference type="InterPro" id="IPR013103">
    <property type="entry name" value="RVT_2"/>
</dbReference>
<proteinExistence type="predicted"/>
<name>A0A2I0VIV0_9ASPA</name>
<sequence length="384" mass="43630">MRQPPGFEDSNHPDAVCHLHKSLYGLKQAPRQWFQKLTTALQARGFRFSRSDPSLLIYTKLHIQIYLLIYVDDIIVTGNDQSQIQLLLCDLKSQFALKQLGQICLFLGIQITRSHNGFFLIQGHYAQNLLLEAGLSSCKSAITPITPTSKHLTDNNKPFHDTFLYRRLAGSLQYLSITRPDIAFATNQVCQNMQRPTDRNFQQLKRILRYVKGTISYGLPIMTGDTTLRTYTDADWASDITDRKSVSGFCTFMGPNLISWSVKKHVTVAKSSTEAEYRALSAANSEVLWLRRLAEKLQMPQTSPTTIHCDNISAIAIAKNSVFHARTKLIEIDFQFIRQQIYTGNINIQHISSHEQIADILTKPFSSSRFEYLCSKLSIRPPNA</sequence>
<evidence type="ECO:0000313" key="2">
    <source>
        <dbReference type="EMBL" id="PKU63331.1"/>
    </source>
</evidence>
<accession>A0A2I0VIV0</accession>
<feature type="domain" description="Reverse transcriptase Ty1/copia-type" evidence="1">
    <location>
        <begin position="1"/>
        <end position="146"/>
    </location>
</feature>
<dbReference type="AlphaFoldDB" id="A0A2I0VIV0"/>
<organism evidence="2 3">
    <name type="scientific">Dendrobium catenatum</name>
    <dbReference type="NCBI Taxonomy" id="906689"/>
    <lineage>
        <taxon>Eukaryota</taxon>
        <taxon>Viridiplantae</taxon>
        <taxon>Streptophyta</taxon>
        <taxon>Embryophyta</taxon>
        <taxon>Tracheophyta</taxon>
        <taxon>Spermatophyta</taxon>
        <taxon>Magnoliopsida</taxon>
        <taxon>Liliopsida</taxon>
        <taxon>Asparagales</taxon>
        <taxon>Orchidaceae</taxon>
        <taxon>Epidendroideae</taxon>
        <taxon>Malaxideae</taxon>
        <taxon>Dendrobiinae</taxon>
        <taxon>Dendrobium</taxon>
    </lineage>
</organism>
<dbReference type="EMBL" id="KZ503501">
    <property type="protein sequence ID" value="PKU63331.1"/>
    <property type="molecule type" value="Genomic_DNA"/>
</dbReference>
<evidence type="ECO:0000259" key="1">
    <source>
        <dbReference type="Pfam" id="PF07727"/>
    </source>
</evidence>
<gene>
    <name evidence="2" type="ORF">MA16_Dca013375</name>
</gene>
<keyword evidence="3" id="KW-1185">Reference proteome</keyword>
<dbReference type="Proteomes" id="UP000233837">
    <property type="component" value="Unassembled WGS sequence"/>
</dbReference>
<dbReference type="SUPFAM" id="SSF56672">
    <property type="entry name" value="DNA/RNA polymerases"/>
    <property type="match status" value="1"/>
</dbReference>
<dbReference type="CDD" id="cd09272">
    <property type="entry name" value="RNase_HI_RT_Ty1"/>
    <property type="match status" value="1"/>
</dbReference>
<dbReference type="Pfam" id="PF07727">
    <property type="entry name" value="RVT_2"/>
    <property type="match status" value="1"/>
</dbReference>
<dbReference type="InterPro" id="IPR043502">
    <property type="entry name" value="DNA/RNA_pol_sf"/>
</dbReference>
<reference evidence="2 3" key="2">
    <citation type="journal article" date="2017" name="Nature">
        <title>The Apostasia genome and the evolution of orchids.</title>
        <authorList>
            <person name="Zhang G.Q."/>
            <person name="Liu K.W."/>
            <person name="Li Z."/>
            <person name="Lohaus R."/>
            <person name="Hsiao Y.Y."/>
            <person name="Niu S.C."/>
            <person name="Wang J.Y."/>
            <person name="Lin Y.C."/>
            <person name="Xu Q."/>
            <person name="Chen L.J."/>
            <person name="Yoshida K."/>
            <person name="Fujiwara S."/>
            <person name="Wang Z.W."/>
            <person name="Zhang Y.Q."/>
            <person name="Mitsuda N."/>
            <person name="Wang M."/>
            <person name="Liu G.H."/>
            <person name="Pecoraro L."/>
            <person name="Huang H.X."/>
            <person name="Xiao X.J."/>
            <person name="Lin M."/>
            <person name="Wu X.Y."/>
            <person name="Wu W.L."/>
            <person name="Chen Y.Y."/>
            <person name="Chang S.B."/>
            <person name="Sakamoto S."/>
            <person name="Ohme-Takagi M."/>
            <person name="Yagi M."/>
            <person name="Zeng S.J."/>
            <person name="Shen C.Y."/>
            <person name="Yeh C.M."/>
            <person name="Luo Y.B."/>
            <person name="Tsai W.C."/>
            <person name="Van de Peer Y."/>
            <person name="Liu Z.J."/>
        </authorList>
    </citation>
    <scope>NUCLEOTIDE SEQUENCE [LARGE SCALE GENOMIC DNA]</scope>
    <source>
        <tissue evidence="2">The whole plant</tissue>
    </source>
</reference>
<reference evidence="2 3" key="1">
    <citation type="journal article" date="2016" name="Sci. Rep.">
        <title>The Dendrobium catenatum Lindl. genome sequence provides insights into polysaccharide synthase, floral development and adaptive evolution.</title>
        <authorList>
            <person name="Zhang G.Q."/>
            <person name="Xu Q."/>
            <person name="Bian C."/>
            <person name="Tsai W.C."/>
            <person name="Yeh C.M."/>
            <person name="Liu K.W."/>
            <person name="Yoshida K."/>
            <person name="Zhang L.S."/>
            <person name="Chang S.B."/>
            <person name="Chen F."/>
            <person name="Shi Y."/>
            <person name="Su Y.Y."/>
            <person name="Zhang Y.Q."/>
            <person name="Chen L.J."/>
            <person name="Yin Y."/>
            <person name="Lin M."/>
            <person name="Huang H."/>
            <person name="Deng H."/>
            <person name="Wang Z.W."/>
            <person name="Zhu S.L."/>
            <person name="Zhao X."/>
            <person name="Deng C."/>
            <person name="Niu S.C."/>
            <person name="Huang J."/>
            <person name="Wang M."/>
            <person name="Liu G.H."/>
            <person name="Yang H.J."/>
            <person name="Xiao X.J."/>
            <person name="Hsiao Y.Y."/>
            <person name="Wu W.L."/>
            <person name="Chen Y.Y."/>
            <person name="Mitsuda N."/>
            <person name="Ohme-Takagi M."/>
            <person name="Luo Y.B."/>
            <person name="Van de Peer Y."/>
            <person name="Liu Z.J."/>
        </authorList>
    </citation>
    <scope>NUCLEOTIDE SEQUENCE [LARGE SCALE GENOMIC DNA]</scope>
    <source>
        <tissue evidence="2">The whole plant</tissue>
    </source>
</reference>
<evidence type="ECO:0000313" key="3">
    <source>
        <dbReference type="Proteomes" id="UP000233837"/>
    </source>
</evidence>